<dbReference type="EMBL" id="HE573027">
    <property type="protein sequence ID" value="CCC53942.1"/>
    <property type="molecule type" value="Genomic_DNA"/>
</dbReference>
<organism evidence="3">
    <name type="scientific">Trypanosoma vivax (strain Y486)</name>
    <dbReference type="NCBI Taxonomy" id="1055687"/>
    <lineage>
        <taxon>Eukaryota</taxon>
        <taxon>Discoba</taxon>
        <taxon>Euglenozoa</taxon>
        <taxon>Kinetoplastea</taxon>
        <taxon>Metakinetoplastina</taxon>
        <taxon>Trypanosomatida</taxon>
        <taxon>Trypanosomatidae</taxon>
        <taxon>Trypanosoma</taxon>
        <taxon>Duttonella</taxon>
    </lineage>
</organism>
<evidence type="ECO:0008006" key="4">
    <source>
        <dbReference type="Google" id="ProtNLM"/>
    </source>
</evidence>
<comment type="similarity">
    <text evidence="1">Belongs to the protein-tyrosine phosphatase family. Non-receptor class dual specificity subfamily.</text>
</comment>
<dbReference type="PANTHER" id="PTHR45848">
    <property type="entry name" value="DUAL SPECIFICITY PROTEIN PHOSPHATASE 12 FAMILY MEMBER"/>
    <property type="match status" value="1"/>
</dbReference>
<gene>
    <name evidence="3" type="ORF">TVY486_1114260</name>
</gene>
<evidence type="ECO:0000256" key="2">
    <source>
        <dbReference type="SAM" id="MobiDB-lite"/>
    </source>
</evidence>
<dbReference type="OMA" id="TKFACKK"/>
<reference evidence="3" key="1">
    <citation type="journal article" date="2012" name="Proc. Natl. Acad. Sci. U.S.A.">
        <title>Antigenic diversity is generated by distinct evolutionary mechanisms in African trypanosome species.</title>
        <authorList>
            <person name="Jackson A.P."/>
            <person name="Berry A."/>
            <person name="Aslett M."/>
            <person name="Allison H.C."/>
            <person name="Burton P."/>
            <person name="Vavrova-Anderson J."/>
            <person name="Brown R."/>
            <person name="Browne H."/>
            <person name="Corton N."/>
            <person name="Hauser H."/>
            <person name="Gamble J."/>
            <person name="Gilderthorp R."/>
            <person name="Marcello L."/>
            <person name="McQuillan J."/>
            <person name="Otto T.D."/>
            <person name="Quail M.A."/>
            <person name="Sanders M.J."/>
            <person name="van Tonder A."/>
            <person name="Ginger M.L."/>
            <person name="Field M.C."/>
            <person name="Barry J.D."/>
            <person name="Hertz-Fowler C."/>
            <person name="Berriman M."/>
        </authorList>
    </citation>
    <scope>NUCLEOTIDE SEQUENCE</scope>
    <source>
        <strain evidence="3">Y486</strain>
    </source>
</reference>
<proteinExistence type="inferred from homology"/>
<dbReference type="AlphaFoldDB" id="G0U8L6"/>
<feature type="region of interest" description="Disordered" evidence="2">
    <location>
        <begin position="1"/>
        <end position="24"/>
    </location>
</feature>
<evidence type="ECO:0000256" key="1">
    <source>
        <dbReference type="ARBA" id="ARBA00008601"/>
    </source>
</evidence>
<name>G0U8L6_TRYVY</name>
<evidence type="ECO:0000313" key="3">
    <source>
        <dbReference type="EMBL" id="CCC53942.1"/>
    </source>
</evidence>
<accession>G0U8L6</accession>
<dbReference type="VEuPathDB" id="TriTrypDB:TvY486_1114260"/>
<protein>
    <recommendedName>
        <fullName evidence="4">Dual specificity protein phosphatase</fullName>
    </recommendedName>
</protein>
<sequence length="173" mass="18503">MDEHNATGNSSGVSSDAQTASTTVATQKSESYVYTCRMCRRVLFRQGDIMPHGAGYNNGSSGPKGFLRKGARREPAIHNENGQLPLVAENICTSYFLDPDISVWVASESREAHASNGGAGVLPDTIYCPHKGCRAKIGAQSWVGSQCSCGVWVTPAFKIYSRAVDKMTIPAGN</sequence>